<feature type="compositionally biased region" description="Basic residues" evidence="4">
    <location>
        <begin position="9"/>
        <end position="18"/>
    </location>
</feature>
<feature type="compositionally biased region" description="Basic and acidic residues" evidence="4">
    <location>
        <begin position="546"/>
        <end position="557"/>
    </location>
</feature>
<dbReference type="EMBL" id="QZEZ01000001">
    <property type="protein sequence ID" value="RJK97622.1"/>
    <property type="molecule type" value="Genomic_DNA"/>
</dbReference>
<dbReference type="InterPro" id="IPR029016">
    <property type="entry name" value="GAF-like_dom_sf"/>
</dbReference>
<dbReference type="OrthoDB" id="5241249at2"/>
<sequence length="594" mass="62446">MPRSIGPRGARRQGRRSRTAPYPRRVAERIPEPAPSSALRPLERVHLDELLAELLDRVGEVVSTQERLRQLLDAVVALGSDLDLRSLLQRITGTACRLSGARYGALGVIGPDDTLVEFITHGITDEERARIGPPPEGHGVLGHLITHPAPIRLPDIREHAASYGFPAHHPPMTTFLGVPLRVHGQVFGNLYLTEKAGGHQFTDDDETVVTALASAAGIAVENARLFESARRHQRWLEGAAAAAEAVLGPADGRGAARVVAEQALALTGADAALVAVRQGDLLEVRAADGPGARAAEGVRLAADDGALGEALSGDAVVVPDLAAAVPGLGAAVPAGTGLLVPLPGPQGPVGVLLLARPGPGGAGLVADDVPELQSFADQASLGLQSARAREDRQRIAVLEDRDRIARDLHDTVIQRLFAVGLRLQTAAELAGPGPAEERVLAAVEDIDVTMRDLRAAIFQLHRRRDDTGLAAELARLVEDARHHLGTSPRLVLDGPVDLGVPPEVRHDLLAALQEALSNVVRHAGARHVEIHLSVDREAVRLTVQDDGRGVGSPEHRSGLAGLDARAARHGGTSSVADRDGGGTVLTWTVPVSGR</sequence>
<feature type="domain" description="GAF" evidence="5">
    <location>
        <begin position="251"/>
        <end position="393"/>
    </location>
</feature>
<evidence type="ECO:0000313" key="7">
    <source>
        <dbReference type="EMBL" id="RJK97622.1"/>
    </source>
</evidence>
<dbReference type="Gene3D" id="1.20.5.1930">
    <property type="match status" value="1"/>
</dbReference>
<dbReference type="Pfam" id="PF02518">
    <property type="entry name" value="HATPase_c"/>
    <property type="match status" value="1"/>
</dbReference>
<dbReference type="SUPFAM" id="SSF55781">
    <property type="entry name" value="GAF domain-like"/>
    <property type="match status" value="2"/>
</dbReference>
<gene>
    <name evidence="7" type="ORF">D5H78_00920</name>
</gene>
<dbReference type="GO" id="GO:0046983">
    <property type="term" value="F:protein dimerization activity"/>
    <property type="evidence" value="ECO:0007669"/>
    <property type="project" value="InterPro"/>
</dbReference>
<evidence type="ECO:0000256" key="3">
    <source>
        <dbReference type="ARBA" id="ARBA00023012"/>
    </source>
</evidence>
<keyword evidence="1" id="KW-0808">Transferase</keyword>
<dbReference type="CDD" id="cd16917">
    <property type="entry name" value="HATPase_UhpB-NarQ-NarX-like"/>
    <property type="match status" value="1"/>
</dbReference>
<dbReference type="Pfam" id="PF13185">
    <property type="entry name" value="GAF_2"/>
    <property type="match status" value="1"/>
</dbReference>
<dbReference type="InterPro" id="IPR003594">
    <property type="entry name" value="HATPase_dom"/>
</dbReference>
<feature type="domain" description="Histidine kinase/HSP90-like ATPase" evidence="6">
    <location>
        <begin position="503"/>
        <end position="593"/>
    </location>
</feature>
<dbReference type="InterPro" id="IPR011712">
    <property type="entry name" value="Sig_transdc_His_kin_sub3_dim/P"/>
</dbReference>
<dbReference type="Pfam" id="PF07730">
    <property type="entry name" value="HisKA_3"/>
    <property type="match status" value="1"/>
</dbReference>
<dbReference type="GO" id="GO:0016020">
    <property type="term" value="C:membrane"/>
    <property type="evidence" value="ECO:0007669"/>
    <property type="project" value="InterPro"/>
</dbReference>
<dbReference type="Proteomes" id="UP000265614">
    <property type="component" value="Unassembled WGS sequence"/>
</dbReference>
<keyword evidence="8" id="KW-1185">Reference proteome</keyword>
<dbReference type="InterPro" id="IPR003018">
    <property type="entry name" value="GAF"/>
</dbReference>
<reference evidence="7 8" key="1">
    <citation type="submission" date="2018-09" db="EMBL/GenBank/DDBJ databases">
        <title>YIM 75000 draft genome.</title>
        <authorList>
            <person name="Tang S."/>
            <person name="Feng Y."/>
        </authorList>
    </citation>
    <scope>NUCLEOTIDE SEQUENCE [LARGE SCALE GENOMIC DNA]</scope>
    <source>
        <strain evidence="7 8">YIM 75000</strain>
    </source>
</reference>
<feature type="domain" description="GAF" evidence="5">
    <location>
        <begin position="83"/>
        <end position="230"/>
    </location>
</feature>
<evidence type="ECO:0000259" key="6">
    <source>
        <dbReference type="SMART" id="SM00387"/>
    </source>
</evidence>
<dbReference type="SUPFAM" id="SSF55874">
    <property type="entry name" value="ATPase domain of HSP90 chaperone/DNA topoisomerase II/histidine kinase"/>
    <property type="match status" value="1"/>
</dbReference>
<protein>
    <submittedName>
        <fullName evidence="7">GAF domain-containing protein</fullName>
    </submittedName>
</protein>
<dbReference type="AlphaFoldDB" id="A0A3A3Z2L4"/>
<evidence type="ECO:0000256" key="1">
    <source>
        <dbReference type="ARBA" id="ARBA00022679"/>
    </source>
</evidence>
<dbReference type="Gene3D" id="3.30.450.40">
    <property type="match status" value="2"/>
</dbReference>
<comment type="caution">
    <text evidence="7">The sequence shown here is derived from an EMBL/GenBank/DDBJ whole genome shotgun (WGS) entry which is preliminary data.</text>
</comment>
<evidence type="ECO:0000256" key="4">
    <source>
        <dbReference type="SAM" id="MobiDB-lite"/>
    </source>
</evidence>
<feature type="region of interest" description="Disordered" evidence="4">
    <location>
        <begin position="546"/>
        <end position="581"/>
    </location>
</feature>
<proteinExistence type="predicted"/>
<dbReference type="PANTHER" id="PTHR24421">
    <property type="entry name" value="NITRATE/NITRITE SENSOR PROTEIN NARX-RELATED"/>
    <property type="match status" value="1"/>
</dbReference>
<dbReference type="InterPro" id="IPR050482">
    <property type="entry name" value="Sensor_HK_TwoCompSys"/>
</dbReference>
<dbReference type="PANTHER" id="PTHR24421:SF56">
    <property type="entry name" value="OXYGEN SENSOR HISTIDINE KINASE RESPONSE REGULATOR DOST"/>
    <property type="match status" value="1"/>
</dbReference>
<keyword evidence="3" id="KW-0902">Two-component regulatory system</keyword>
<dbReference type="SMART" id="SM00065">
    <property type="entry name" value="GAF"/>
    <property type="match status" value="2"/>
</dbReference>
<evidence type="ECO:0000313" key="8">
    <source>
        <dbReference type="Proteomes" id="UP000265614"/>
    </source>
</evidence>
<dbReference type="InterPro" id="IPR036890">
    <property type="entry name" value="HATPase_C_sf"/>
</dbReference>
<accession>A0A3A3Z2L4</accession>
<organism evidence="7 8">
    <name type="scientific">Vallicoccus soli</name>
    <dbReference type="NCBI Taxonomy" id="2339232"/>
    <lineage>
        <taxon>Bacteria</taxon>
        <taxon>Bacillati</taxon>
        <taxon>Actinomycetota</taxon>
        <taxon>Actinomycetes</taxon>
        <taxon>Motilibacterales</taxon>
        <taxon>Vallicoccaceae</taxon>
        <taxon>Vallicoccus</taxon>
    </lineage>
</organism>
<evidence type="ECO:0000256" key="2">
    <source>
        <dbReference type="ARBA" id="ARBA00022777"/>
    </source>
</evidence>
<dbReference type="Gene3D" id="3.30.565.10">
    <property type="entry name" value="Histidine kinase-like ATPase, C-terminal domain"/>
    <property type="match status" value="1"/>
</dbReference>
<dbReference type="GO" id="GO:0000155">
    <property type="term" value="F:phosphorelay sensor kinase activity"/>
    <property type="evidence" value="ECO:0007669"/>
    <property type="project" value="InterPro"/>
</dbReference>
<evidence type="ECO:0000259" key="5">
    <source>
        <dbReference type="SMART" id="SM00065"/>
    </source>
</evidence>
<feature type="region of interest" description="Disordered" evidence="4">
    <location>
        <begin position="1"/>
        <end position="35"/>
    </location>
</feature>
<name>A0A3A3Z2L4_9ACTN</name>
<dbReference type="SMART" id="SM00387">
    <property type="entry name" value="HATPase_c"/>
    <property type="match status" value="1"/>
</dbReference>
<dbReference type="Pfam" id="PF13492">
    <property type="entry name" value="GAF_3"/>
    <property type="match status" value="1"/>
</dbReference>
<keyword evidence="2" id="KW-0418">Kinase</keyword>